<dbReference type="InterPro" id="IPR050237">
    <property type="entry name" value="ATP-dep_AMP-bd_enzyme"/>
</dbReference>
<reference evidence="7" key="2">
    <citation type="submission" date="2023-07" db="EMBL/GenBank/DDBJ databases">
        <title>Genomic analysis of Rhodococcus opacus VOC-14 with glycol ethers degradation activity.</title>
        <authorList>
            <person name="Narkevich D.A."/>
            <person name="Hlushen A.M."/>
            <person name="Akhremchuk A.E."/>
            <person name="Sikolenko M.A."/>
            <person name="Valentovich L.N."/>
        </authorList>
    </citation>
    <scope>NUCLEOTIDE SEQUENCE</scope>
    <source>
        <strain evidence="7">VOC-14</strain>
        <plasmid evidence="7">pRho-VOC14-L</plasmid>
    </source>
</reference>
<organism evidence="7 9">
    <name type="scientific">Rhodococcus opacus</name>
    <name type="common">Nocardia opaca</name>
    <dbReference type="NCBI Taxonomy" id="37919"/>
    <lineage>
        <taxon>Bacteria</taxon>
        <taxon>Bacillati</taxon>
        <taxon>Actinomycetota</taxon>
        <taxon>Actinomycetes</taxon>
        <taxon>Mycobacteriales</taxon>
        <taxon>Nocardiaceae</taxon>
        <taxon>Rhodococcus</taxon>
    </lineage>
</organism>
<accession>A0AAX3YVZ6</accession>
<reference evidence="5" key="1">
    <citation type="submission" date="2022-12" db="EMBL/GenBank/DDBJ databases">
        <authorList>
            <person name="Krivoruchko A.V."/>
            <person name="Elkin A."/>
        </authorList>
    </citation>
    <scope>NUCLEOTIDE SEQUENCE</scope>
    <source>
        <strain evidence="5">IEGM 249</strain>
    </source>
</reference>
<dbReference type="Proteomes" id="UP001231166">
    <property type="component" value="Plasmid pRho-VOC14-L"/>
</dbReference>
<dbReference type="EMBL" id="CP130956">
    <property type="protein sequence ID" value="WLF52359.1"/>
    <property type="molecule type" value="Genomic_DNA"/>
</dbReference>
<feature type="domain" description="AMP-dependent synthetase/ligase" evidence="3">
    <location>
        <begin position="7"/>
        <end position="367"/>
    </location>
</feature>
<dbReference type="Gene3D" id="3.30.300.30">
    <property type="match status" value="1"/>
</dbReference>
<proteinExistence type="inferred from homology"/>
<evidence type="ECO:0000313" key="5">
    <source>
        <dbReference type="EMBL" id="MCZ4588805.1"/>
    </source>
</evidence>
<dbReference type="Gene3D" id="3.40.50.12780">
    <property type="entry name" value="N-terminal domain of ligase-like"/>
    <property type="match status" value="1"/>
</dbReference>
<dbReference type="InterPro" id="IPR042099">
    <property type="entry name" value="ANL_N_sf"/>
</dbReference>
<evidence type="ECO:0000256" key="2">
    <source>
        <dbReference type="ARBA" id="ARBA00022598"/>
    </source>
</evidence>
<dbReference type="PANTHER" id="PTHR43767:SF1">
    <property type="entry name" value="NONRIBOSOMAL PEPTIDE SYNTHASE PES1 (EUROFUNG)-RELATED"/>
    <property type="match status" value="1"/>
</dbReference>
<feature type="domain" description="AMP-binding enzyme C-terminal" evidence="4">
    <location>
        <begin position="417"/>
        <end position="492"/>
    </location>
</feature>
<evidence type="ECO:0000259" key="4">
    <source>
        <dbReference type="Pfam" id="PF13193"/>
    </source>
</evidence>
<evidence type="ECO:0000313" key="9">
    <source>
        <dbReference type="Proteomes" id="UP001231166"/>
    </source>
</evidence>
<dbReference type="EC" id="6.2.1.3" evidence="7"/>
<dbReference type="PANTHER" id="PTHR43767">
    <property type="entry name" value="LONG-CHAIN-FATTY-ACID--COA LIGASE"/>
    <property type="match status" value="1"/>
</dbReference>
<dbReference type="SUPFAM" id="SSF56801">
    <property type="entry name" value="Acetyl-CoA synthetase-like"/>
    <property type="match status" value="1"/>
</dbReference>
<evidence type="ECO:0000313" key="7">
    <source>
        <dbReference type="EMBL" id="WLF52359.1"/>
    </source>
</evidence>
<dbReference type="EMBL" id="JAPWIS010000025">
    <property type="protein sequence ID" value="MCZ4588805.1"/>
    <property type="molecule type" value="Genomic_DNA"/>
</dbReference>
<protein>
    <submittedName>
        <fullName evidence="7">Long-chain-fatty-acid--CoA ligase</fullName>
        <ecNumber evidence="7">6.2.1.3</ecNumber>
    </submittedName>
</protein>
<evidence type="ECO:0000256" key="1">
    <source>
        <dbReference type="ARBA" id="ARBA00006432"/>
    </source>
</evidence>
<geneLocation type="plasmid" evidence="7 9">
    <name>pRho-VOC14-L</name>
</geneLocation>
<keyword evidence="2 7" id="KW-0436">Ligase</keyword>
<dbReference type="FunFam" id="3.30.300.30:FF:000008">
    <property type="entry name" value="2,3-dihydroxybenzoate-AMP ligase"/>
    <property type="match status" value="1"/>
</dbReference>
<name>A0AAX3YVZ6_RHOOP</name>
<dbReference type="Pfam" id="PF00501">
    <property type="entry name" value="AMP-binding"/>
    <property type="match status" value="1"/>
</dbReference>
<evidence type="ECO:0000313" key="8">
    <source>
        <dbReference type="Proteomes" id="UP001066327"/>
    </source>
</evidence>
<keyword evidence="8" id="KW-1185">Reference proteome</keyword>
<evidence type="ECO:0000313" key="6">
    <source>
        <dbReference type="EMBL" id="WLF51844.1"/>
    </source>
</evidence>
<sequence>MRVHELLDHWAHRFPDEIYVSDGDRSLTWNEMREWTHRVGNWLADALQPGDRFCMLDRNSLEMIALYFGASRAGVVPVPLNFRLAPQEWKYIVEDARCTLAVVHEDYEQALTSVVPGVTVSVMRDDTPSGLRFADDVVAYPADRIDRDVPAESVYHQMYTSGTTGKPKGAMVTHRAACTNAFQIQLALDANRKRTLCVMPLFHAGAALQIFAYTTGGCSIRVVRDFDRASVLRSMSELRIQLLTLAPAMIQDMVADPLTAELDFTGLDLMVYGSAPMAVEVLKKAMSLFGCDFAQAYGMTESCAVATILAPEDHHRALESNPRILMSAGRPVIGTALRVTAQDGSDVPVESVGEVLVRGPQLMSGCWALEDATRATLDGGWLRTGDAGYLDTEGFLYISDRVKDMIISGGENIYPREIEEVLFEMEGVADVAVVGVPSERWGESPIAIVVPDKDTDLTEQDVLDHCRAHLARFKRPVEVSFVESLPRSAVGKVLKRDLRAPYWRGLARAVN</sequence>
<dbReference type="InterPro" id="IPR000873">
    <property type="entry name" value="AMP-dep_synth/lig_dom"/>
</dbReference>
<dbReference type="InterPro" id="IPR045851">
    <property type="entry name" value="AMP-bd_C_sf"/>
</dbReference>
<dbReference type="InterPro" id="IPR025110">
    <property type="entry name" value="AMP-bd_C"/>
</dbReference>
<dbReference type="EMBL" id="CP130956">
    <property type="protein sequence ID" value="WLF51844.1"/>
    <property type="molecule type" value="Genomic_DNA"/>
</dbReference>
<dbReference type="GO" id="GO:0004467">
    <property type="term" value="F:long-chain fatty acid-CoA ligase activity"/>
    <property type="evidence" value="ECO:0007669"/>
    <property type="project" value="UniProtKB-EC"/>
</dbReference>
<dbReference type="AlphaFoldDB" id="A0AAX3YVZ6"/>
<dbReference type="Pfam" id="PF13193">
    <property type="entry name" value="AMP-binding_C"/>
    <property type="match status" value="1"/>
</dbReference>
<comment type="similarity">
    <text evidence="1">Belongs to the ATP-dependent AMP-binding enzyme family.</text>
</comment>
<dbReference type="Proteomes" id="UP001066327">
    <property type="component" value="Unassembled WGS sequence"/>
</dbReference>
<keyword evidence="7" id="KW-0614">Plasmid</keyword>
<dbReference type="NCBIfam" id="NF004837">
    <property type="entry name" value="PRK06187.1"/>
    <property type="match status" value="1"/>
</dbReference>
<gene>
    <name evidence="5" type="ORF">O4328_35025</name>
    <name evidence="6" type="ORF">Q5707_40940</name>
    <name evidence="7" type="ORF">Q5707_44055</name>
</gene>
<evidence type="ECO:0000259" key="3">
    <source>
        <dbReference type="Pfam" id="PF00501"/>
    </source>
</evidence>
<dbReference type="RefSeq" id="WP_206016567.1">
    <property type="nucleotide sequence ID" value="NZ_CP130956.1"/>
</dbReference>